<sequence length="474" mass="51805">MVTKQSHAQRWNWLFSGVMVKKSGLGLASGLLLGLTGCDSSDIANQEPEPVGGPTVMRQLSESQYRATVADIFGTEIPVVARFGKGLRAEGLLAVGSSEAGISAISIEQYDAAARSVATAVVSEAKRSQLVPCTPHSESQFDAECASLFVQQYGPPLFRRPLTDHEVARFVGAARTGQEHLGSFYEGLKYALSGMMLAPDFLLRIEHTEPPQQTEINSSTAETAGVVQLDAFSKATRLSYFLTNSTPDTELLRAAAAGELNTEAGLEQQVDRLLQSPHFEQAVRAFFEDMLQFDLFADLAKDPLIYPAFNSEVVTDSQEQTLRTITDLLITQNADYRDLFTTREAYLTRALGGVYRLPVPTRHGWEKTEFPVESNRAGIQSHISFLALHAHPGRSSPTLRGLAARDIFLCQDVPDPPANVNFSIVQDPSNASMPTARERLQAHRTEPSCAGCHKIMDPLGLTLENFDGLGTYRT</sequence>
<dbReference type="Pfam" id="PF07627">
    <property type="entry name" value="PSCyt3"/>
    <property type="match status" value="1"/>
</dbReference>
<dbReference type="Pfam" id="PF07631">
    <property type="entry name" value="PSD4"/>
    <property type="match status" value="1"/>
</dbReference>
<dbReference type="Proteomes" id="UP000787472">
    <property type="component" value="Unassembled WGS sequence"/>
</dbReference>
<feature type="domain" description="DUF1587" evidence="1">
    <location>
        <begin position="58"/>
        <end position="122"/>
    </location>
</feature>
<evidence type="ECO:0000259" key="2">
    <source>
        <dbReference type="Pfam" id="PF07627"/>
    </source>
</evidence>
<feature type="non-terminal residue" evidence="5">
    <location>
        <position position="474"/>
    </location>
</feature>
<feature type="domain" description="DUF1588" evidence="2">
    <location>
        <begin position="376"/>
        <end position="474"/>
    </location>
</feature>
<dbReference type="Pfam" id="PF07637">
    <property type="entry name" value="PSD5"/>
    <property type="match status" value="1"/>
</dbReference>
<organism evidence="5 6">
    <name type="scientific">Pseudomaricurvus hydrocarbonicus</name>
    <dbReference type="NCBI Taxonomy" id="1470433"/>
    <lineage>
        <taxon>Bacteria</taxon>
        <taxon>Pseudomonadati</taxon>
        <taxon>Pseudomonadota</taxon>
        <taxon>Gammaproteobacteria</taxon>
        <taxon>Cellvibrionales</taxon>
        <taxon>Cellvibrionaceae</taxon>
        <taxon>Pseudomaricurvus</taxon>
    </lineage>
</organism>
<keyword evidence="6" id="KW-1185">Reference proteome</keyword>
<feature type="domain" description="DUF1595" evidence="4">
    <location>
        <begin position="145"/>
        <end position="206"/>
    </location>
</feature>
<feature type="domain" description="DUF1592" evidence="3">
    <location>
        <begin position="229"/>
        <end position="356"/>
    </location>
</feature>
<comment type="caution">
    <text evidence="5">The sequence shown here is derived from an EMBL/GenBank/DDBJ whole genome shotgun (WGS) entry which is preliminary data.</text>
</comment>
<proteinExistence type="predicted"/>
<dbReference type="Pfam" id="PF07626">
    <property type="entry name" value="PSD3"/>
    <property type="match status" value="1"/>
</dbReference>
<accession>A0A9E5MHZ4</accession>
<evidence type="ECO:0000313" key="6">
    <source>
        <dbReference type="Proteomes" id="UP000787472"/>
    </source>
</evidence>
<reference evidence="5" key="1">
    <citation type="submission" date="2020-03" db="EMBL/GenBank/DDBJ databases">
        <authorList>
            <person name="Guo F."/>
        </authorList>
    </citation>
    <scope>NUCLEOTIDE SEQUENCE</scope>
    <source>
        <strain evidence="5">JCM 30134</strain>
    </source>
</reference>
<protein>
    <submittedName>
        <fullName evidence="5">DUF1592 domain-containing protein</fullName>
    </submittedName>
</protein>
<evidence type="ECO:0000259" key="1">
    <source>
        <dbReference type="Pfam" id="PF07626"/>
    </source>
</evidence>
<dbReference type="InterPro" id="IPR013039">
    <property type="entry name" value="DUF1588"/>
</dbReference>
<evidence type="ECO:0000259" key="3">
    <source>
        <dbReference type="Pfam" id="PF07631"/>
    </source>
</evidence>
<dbReference type="InterPro" id="IPR013042">
    <property type="entry name" value="DUF1592"/>
</dbReference>
<dbReference type="EMBL" id="JAAONZ010000011">
    <property type="protein sequence ID" value="NHO66621.1"/>
    <property type="molecule type" value="Genomic_DNA"/>
</dbReference>
<name>A0A9E5MHZ4_9GAMM</name>
<dbReference type="InterPro" id="IPR013043">
    <property type="entry name" value="DUF1595"/>
</dbReference>
<dbReference type="InterPro" id="IPR013036">
    <property type="entry name" value="DUF1587"/>
</dbReference>
<evidence type="ECO:0000259" key="4">
    <source>
        <dbReference type="Pfam" id="PF07637"/>
    </source>
</evidence>
<dbReference type="RefSeq" id="WP_167187823.1">
    <property type="nucleotide sequence ID" value="NZ_JAAONZ010000011.1"/>
</dbReference>
<dbReference type="AlphaFoldDB" id="A0A9E5MHZ4"/>
<evidence type="ECO:0000313" key="5">
    <source>
        <dbReference type="EMBL" id="NHO66621.1"/>
    </source>
</evidence>
<gene>
    <name evidence="5" type="ORF">G8770_13815</name>
</gene>